<proteinExistence type="predicted"/>
<keyword evidence="2" id="KW-0472">Membrane</keyword>
<reference evidence="4" key="1">
    <citation type="submission" date="2015-07" db="EMBL/GenBank/DDBJ databases">
        <title>Discovery of a poly(ethylene terephthalate assimilation.</title>
        <authorList>
            <person name="Yoshida S."/>
            <person name="Hiraga K."/>
            <person name="Takehana T."/>
            <person name="Taniguchi I."/>
            <person name="Yamaji H."/>
            <person name="Maeda Y."/>
            <person name="Toyohara K."/>
            <person name="Miyamoto K."/>
            <person name="Kimura Y."/>
            <person name="Oda K."/>
        </authorList>
    </citation>
    <scope>NUCLEOTIDE SEQUENCE [LARGE SCALE GENOMIC DNA]</scope>
    <source>
        <strain evidence="4">NBRC 110686 / TISTR 2288 / 201-F6</strain>
    </source>
</reference>
<reference evidence="3 4" key="2">
    <citation type="journal article" date="2016" name="Science">
        <title>A bacterium that degrades and assimilates poly(ethylene terephthalate).</title>
        <authorList>
            <person name="Yoshida S."/>
            <person name="Hiraga K."/>
            <person name="Takehana T."/>
            <person name="Taniguchi I."/>
            <person name="Yamaji H."/>
            <person name="Maeda Y."/>
            <person name="Toyohara K."/>
            <person name="Miyamoto K."/>
            <person name="Kimura Y."/>
            <person name="Oda K."/>
        </authorList>
    </citation>
    <scope>NUCLEOTIDE SEQUENCE [LARGE SCALE GENOMIC DNA]</scope>
    <source>
        <strain evidence="4">NBRC 110686 / TISTR 2288 / 201-F6</strain>
    </source>
</reference>
<evidence type="ECO:0000313" key="4">
    <source>
        <dbReference type="Proteomes" id="UP000037660"/>
    </source>
</evidence>
<evidence type="ECO:0000256" key="2">
    <source>
        <dbReference type="SAM" id="Phobius"/>
    </source>
</evidence>
<keyword evidence="2" id="KW-1133">Transmembrane helix</keyword>
<sequence>MAKPPDRRPSARAGTLSGAGGAAPARPAGAAPRRGRRAMLAGLALVALGLAAGTGWWLGSRGEPPVVLPSAAQAAAAALPEPIATAQAAGATYQELLDGRSDDWRVARLALNPKILVIEFPDLASQGRTLNRLAALIEKAQAPRDRVLGDQALAELIRRAGDSPATFYFGHDYPAEAVARFFTLAVHQQQRLNDSEMRLGNLLLFAGLLKEENDRLVAAPDRQAVVTFTAVQADDPATPADEGVDARRREAILRHELSHGEFFTNGAYREHCWRFWQRLSDEERTLFRHFLVSQGYDPRNEELMVNEAQAYLMHTPDLRAFSATVFGVPVARLDALRARFREGLPPTIFSGLGR</sequence>
<dbReference type="STRING" id="1547922.ISF6_2147"/>
<dbReference type="PROSITE" id="PS51318">
    <property type="entry name" value="TAT"/>
    <property type="match status" value="1"/>
</dbReference>
<feature type="region of interest" description="Disordered" evidence="1">
    <location>
        <begin position="1"/>
        <end position="31"/>
    </location>
</feature>
<feature type="compositionally biased region" description="Low complexity" evidence="1">
    <location>
        <begin position="22"/>
        <end position="31"/>
    </location>
</feature>
<dbReference type="AlphaFoldDB" id="A0A0K8P0W9"/>
<protein>
    <submittedName>
        <fullName evidence="3">Uncharacterized protein</fullName>
    </submittedName>
</protein>
<dbReference type="InterPro" id="IPR006311">
    <property type="entry name" value="TAT_signal"/>
</dbReference>
<gene>
    <name evidence="3" type="ORF">ISF6_2147</name>
</gene>
<accession>A0A0K8P0W9</accession>
<organism evidence="3 4">
    <name type="scientific">Piscinibacter sakaiensis</name>
    <name type="common">Ideonella sakaiensis</name>
    <dbReference type="NCBI Taxonomy" id="1547922"/>
    <lineage>
        <taxon>Bacteria</taxon>
        <taxon>Pseudomonadati</taxon>
        <taxon>Pseudomonadota</taxon>
        <taxon>Betaproteobacteria</taxon>
        <taxon>Burkholderiales</taxon>
        <taxon>Sphaerotilaceae</taxon>
        <taxon>Piscinibacter</taxon>
    </lineage>
</organism>
<dbReference type="Proteomes" id="UP000037660">
    <property type="component" value="Unassembled WGS sequence"/>
</dbReference>
<evidence type="ECO:0000256" key="1">
    <source>
        <dbReference type="SAM" id="MobiDB-lite"/>
    </source>
</evidence>
<feature type="transmembrane region" description="Helical" evidence="2">
    <location>
        <begin position="38"/>
        <end position="59"/>
    </location>
</feature>
<keyword evidence="2" id="KW-0812">Transmembrane</keyword>
<dbReference type="EMBL" id="BBYR01000034">
    <property type="protein sequence ID" value="GAP36307.1"/>
    <property type="molecule type" value="Genomic_DNA"/>
</dbReference>
<comment type="caution">
    <text evidence="3">The sequence shown here is derived from an EMBL/GenBank/DDBJ whole genome shotgun (WGS) entry which is preliminary data.</text>
</comment>
<name>A0A0K8P0W9_PISS1</name>
<dbReference type="OrthoDB" id="8557310at2"/>
<keyword evidence="4" id="KW-1185">Reference proteome</keyword>
<dbReference type="RefSeq" id="WP_054020314.1">
    <property type="nucleotide sequence ID" value="NZ_BBYR01000034.1"/>
</dbReference>
<evidence type="ECO:0000313" key="3">
    <source>
        <dbReference type="EMBL" id="GAP36307.1"/>
    </source>
</evidence>